<sequence length="237" mass="26263">MSLTLALTPNPPEAFTPTSVSHLLELSQSLINTIPGRSNPPPPPVGLTINWSSAKGDLETKLYKATHNREPWVARVSVASDISYNQLLHALLLEKCETERTVIMREDDEQEYVGEERVVGDVKVQDVRKLVHIQAFSPREFLQTVILHELPKSTGKRSFITISIPRVGNIENPSNAKGVYAAIDAVREMGDGKVEIITAISSDAGGSIPRWVQNIAMSSQIMADGQKLLKYLREQQR</sequence>
<reference evidence="2 3" key="1">
    <citation type="journal article" date="2013" name="PLoS Genet.">
        <title>The genome and development-dependent transcriptomes of Pyronema confluens: a window into fungal evolution.</title>
        <authorList>
            <person name="Traeger S."/>
            <person name="Altegoer F."/>
            <person name="Freitag M."/>
            <person name="Gabaldon T."/>
            <person name="Kempken F."/>
            <person name="Kumar A."/>
            <person name="Marcet-Houben M."/>
            <person name="Poggeler S."/>
            <person name="Stajich J.E."/>
            <person name="Nowrousian M."/>
        </authorList>
    </citation>
    <scope>NUCLEOTIDE SEQUENCE [LARGE SCALE GENOMIC DNA]</scope>
    <source>
        <strain evidence="3">CBS 100304</strain>
        <tissue evidence="2">Vegetative mycelium</tissue>
    </source>
</reference>
<dbReference type="Pfam" id="PF11274">
    <property type="entry name" value="DUF3074"/>
    <property type="match status" value="1"/>
</dbReference>
<dbReference type="EMBL" id="HF935761">
    <property type="protein sequence ID" value="CCX13037.1"/>
    <property type="molecule type" value="Genomic_DNA"/>
</dbReference>
<dbReference type="Proteomes" id="UP000018144">
    <property type="component" value="Unassembled WGS sequence"/>
</dbReference>
<evidence type="ECO:0000313" key="2">
    <source>
        <dbReference type="EMBL" id="CCX13037.1"/>
    </source>
</evidence>
<dbReference type="OrthoDB" id="6423603at2759"/>
<name>U4L867_PYROM</name>
<organism evidence="2 3">
    <name type="scientific">Pyronema omphalodes (strain CBS 100304)</name>
    <name type="common">Pyronema confluens</name>
    <dbReference type="NCBI Taxonomy" id="1076935"/>
    <lineage>
        <taxon>Eukaryota</taxon>
        <taxon>Fungi</taxon>
        <taxon>Dikarya</taxon>
        <taxon>Ascomycota</taxon>
        <taxon>Pezizomycotina</taxon>
        <taxon>Pezizomycetes</taxon>
        <taxon>Pezizales</taxon>
        <taxon>Pyronemataceae</taxon>
        <taxon>Pyronema</taxon>
    </lineage>
</organism>
<dbReference type="PANTHER" id="PTHR40370">
    <property type="entry name" value="EXPRESSED PROTEIN"/>
    <property type="match status" value="1"/>
</dbReference>
<protein>
    <recommendedName>
        <fullName evidence="1">DUF3074 domain-containing protein</fullName>
    </recommendedName>
</protein>
<dbReference type="AlphaFoldDB" id="U4L867"/>
<dbReference type="InterPro" id="IPR024500">
    <property type="entry name" value="DUF3074"/>
</dbReference>
<gene>
    <name evidence="2" type="ORF">PCON_12630</name>
</gene>
<dbReference type="PANTHER" id="PTHR40370:SF1">
    <property type="entry name" value="DUF3074 DOMAIN-CONTAINING PROTEIN"/>
    <property type="match status" value="1"/>
</dbReference>
<evidence type="ECO:0000313" key="3">
    <source>
        <dbReference type="Proteomes" id="UP000018144"/>
    </source>
</evidence>
<evidence type="ECO:0000259" key="1">
    <source>
        <dbReference type="Pfam" id="PF11274"/>
    </source>
</evidence>
<feature type="domain" description="DUF3074" evidence="1">
    <location>
        <begin position="72"/>
        <end position="231"/>
    </location>
</feature>
<dbReference type="Gene3D" id="3.30.530.20">
    <property type="match status" value="1"/>
</dbReference>
<keyword evidence="3" id="KW-1185">Reference proteome</keyword>
<proteinExistence type="predicted"/>
<dbReference type="InterPro" id="IPR023393">
    <property type="entry name" value="START-like_dom_sf"/>
</dbReference>
<dbReference type="SUPFAM" id="SSF55961">
    <property type="entry name" value="Bet v1-like"/>
    <property type="match status" value="1"/>
</dbReference>
<accession>U4L867</accession>